<dbReference type="InterPro" id="IPR036513">
    <property type="entry name" value="STAS_dom_sf"/>
</dbReference>
<evidence type="ECO:0000313" key="3">
    <source>
        <dbReference type="Proteomes" id="UP000554837"/>
    </source>
</evidence>
<keyword evidence="3" id="KW-1185">Reference proteome</keyword>
<dbReference type="SUPFAM" id="SSF52091">
    <property type="entry name" value="SpoIIaa-like"/>
    <property type="match status" value="1"/>
</dbReference>
<reference evidence="2 3" key="1">
    <citation type="submission" date="2020-08" db="EMBL/GenBank/DDBJ databases">
        <title>Genomic Encyclopedia of Type Strains, Phase IV (KMG-IV): sequencing the most valuable type-strain genomes for metagenomic binning, comparative biology and taxonomic classification.</title>
        <authorList>
            <person name="Goeker M."/>
        </authorList>
    </citation>
    <scope>NUCLEOTIDE SEQUENCE [LARGE SCALE GENOMIC DNA]</scope>
    <source>
        <strain evidence="2 3">DSM 23958</strain>
    </source>
</reference>
<gene>
    <name evidence="2" type="ORF">HNQ51_002992</name>
</gene>
<dbReference type="RefSeq" id="WP_138855183.1">
    <property type="nucleotide sequence ID" value="NZ_CP040709.1"/>
</dbReference>
<comment type="caution">
    <text evidence="2">The sequence shown here is derived from an EMBL/GenBank/DDBJ whole genome shotgun (WGS) entry which is preliminary data.</text>
</comment>
<dbReference type="InterPro" id="IPR058548">
    <property type="entry name" value="MlaB-like_STAS"/>
</dbReference>
<proteinExistence type="predicted"/>
<protein>
    <submittedName>
        <fullName evidence="2">Anti-anti-sigma factor</fullName>
    </submittedName>
</protein>
<dbReference type="PROSITE" id="PS50801">
    <property type="entry name" value="STAS"/>
    <property type="match status" value="1"/>
</dbReference>
<dbReference type="EMBL" id="JACHHO010000005">
    <property type="protein sequence ID" value="MBB5205665.1"/>
    <property type="molecule type" value="Genomic_DNA"/>
</dbReference>
<dbReference type="Gene3D" id="3.30.750.24">
    <property type="entry name" value="STAS domain"/>
    <property type="match status" value="1"/>
</dbReference>
<dbReference type="AlphaFoldDB" id="A0A840S5J5"/>
<name>A0A840S5J5_9BURK</name>
<dbReference type="Pfam" id="PF13466">
    <property type="entry name" value="STAS_2"/>
    <property type="match status" value="1"/>
</dbReference>
<dbReference type="InterPro" id="IPR052746">
    <property type="entry name" value="MlaB_ABC_Transporter"/>
</dbReference>
<dbReference type="InterPro" id="IPR002645">
    <property type="entry name" value="STAS_dom"/>
</dbReference>
<feature type="domain" description="STAS" evidence="1">
    <location>
        <begin position="1"/>
        <end position="95"/>
    </location>
</feature>
<organism evidence="2 3">
    <name type="scientific">Inhella inkyongensis</name>
    <dbReference type="NCBI Taxonomy" id="392593"/>
    <lineage>
        <taxon>Bacteria</taxon>
        <taxon>Pseudomonadati</taxon>
        <taxon>Pseudomonadota</taxon>
        <taxon>Betaproteobacteria</taxon>
        <taxon>Burkholderiales</taxon>
        <taxon>Sphaerotilaceae</taxon>
        <taxon>Inhella</taxon>
    </lineage>
</organism>
<dbReference type="PANTHER" id="PTHR35849">
    <property type="entry name" value="BLR2341 PROTEIN"/>
    <property type="match status" value="1"/>
</dbReference>
<evidence type="ECO:0000313" key="2">
    <source>
        <dbReference type="EMBL" id="MBB5205665.1"/>
    </source>
</evidence>
<sequence>MAEALKLGTEWTIPHAAQLHEQLLTALIAGAETAEAPVLDLGGVESMDSSGVQLLLALRRSLQERGQELQIVAASSAARAAMDTYHLRALLMPEA</sequence>
<accession>A0A840S5J5</accession>
<dbReference type="CDD" id="cd07043">
    <property type="entry name" value="STAS_anti-anti-sigma_factors"/>
    <property type="match status" value="1"/>
</dbReference>
<dbReference type="Proteomes" id="UP000554837">
    <property type="component" value="Unassembled WGS sequence"/>
</dbReference>
<dbReference type="OrthoDB" id="9154396at2"/>
<evidence type="ECO:0000259" key="1">
    <source>
        <dbReference type="PROSITE" id="PS50801"/>
    </source>
</evidence>
<dbReference type="PANTHER" id="PTHR35849:SF2">
    <property type="entry name" value="BLR2341 PROTEIN"/>
    <property type="match status" value="1"/>
</dbReference>